<keyword evidence="1" id="KW-0805">Transcription regulation</keyword>
<dbReference type="PRINTS" id="PR00455">
    <property type="entry name" value="HTHTETR"/>
</dbReference>
<dbReference type="Gene3D" id="1.10.357.10">
    <property type="entry name" value="Tetracycline Repressor, domain 2"/>
    <property type="match status" value="1"/>
</dbReference>
<evidence type="ECO:0000256" key="2">
    <source>
        <dbReference type="ARBA" id="ARBA00023125"/>
    </source>
</evidence>
<evidence type="ECO:0000313" key="6">
    <source>
        <dbReference type="EMBL" id="SEL36256.1"/>
    </source>
</evidence>
<dbReference type="Proteomes" id="UP000198677">
    <property type="component" value="Unassembled WGS sequence"/>
</dbReference>
<dbReference type="InterPro" id="IPR001647">
    <property type="entry name" value="HTH_TetR"/>
</dbReference>
<dbReference type="AlphaFoldDB" id="A0A1H7PKZ4"/>
<evidence type="ECO:0000256" key="4">
    <source>
        <dbReference type="PROSITE-ProRule" id="PRU00335"/>
    </source>
</evidence>
<dbReference type="InterPro" id="IPR050109">
    <property type="entry name" value="HTH-type_TetR-like_transc_reg"/>
</dbReference>
<sequence length="205" mass="21700">MATPIEDDKTPARRKILTAARTLFTTAGYASTTIKAIATEAGVAVQTVYFVFGNKRSVLAALLDVSIAGDDEPIATLDRPWVAAAVAEPDPMAQLRIQVHAARLILDRVAPVLLAVRAAAGADAEVAQLWQTTCEHHETVLRHLMTALAGKVDGLDVDRCVDVGLALQSPETHALLIDERGWSATDYDGWVVGALAAAAGIGNRI</sequence>
<evidence type="ECO:0000256" key="1">
    <source>
        <dbReference type="ARBA" id="ARBA00023015"/>
    </source>
</evidence>
<dbReference type="InterPro" id="IPR009057">
    <property type="entry name" value="Homeodomain-like_sf"/>
</dbReference>
<evidence type="ECO:0000313" key="7">
    <source>
        <dbReference type="Proteomes" id="UP000198677"/>
    </source>
</evidence>
<evidence type="ECO:0000259" key="5">
    <source>
        <dbReference type="PROSITE" id="PS50977"/>
    </source>
</evidence>
<feature type="DNA-binding region" description="H-T-H motif" evidence="4">
    <location>
        <begin position="33"/>
        <end position="52"/>
    </location>
</feature>
<dbReference type="PANTHER" id="PTHR30055:SF234">
    <property type="entry name" value="HTH-TYPE TRANSCRIPTIONAL REGULATOR BETI"/>
    <property type="match status" value="1"/>
</dbReference>
<keyword evidence="7" id="KW-1185">Reference proteome</keyword>
<keyword evidence="3" id="KW-0804">Transcription</keyword>
<dbReference type="SUPFAM" id="SSF46689">
    <property type="entry name" value="Homeodomain-like"/>
    <property type="match status" value="1"/>
</dbReference>
<dbReference type="Gene3D" id="1.10.10.60">
    <property type="entry name" value="Homeodomain-like"/>
    <property type="match status" value="1"/>
</dbReference>
<name>A0A1H7PKZ4_9NOCA</name>
<dbReference type="GO" id="GO:0003700">
    <property type="term" value="F:DNA-binding transcription factor activity"/>
    <property type="evidence" value="ECO:0007669"/>
    <property type="project" value="TreeGrafter"/>
</dbReference>
<dbReference type="Pfam" id="PF00440">
    <property type="entry name" value="TetR_N"/>
    <property type="match status" value="1"/>
</dbReference>
<dbReference type="EMBL" id="FOAW01000008">
    <property type="protein sequence ID" value="SEL36256.1"/>
    <property type="molecule type" value="Genomic_DNA"/>
</dbReference>
<proteinExistence type="predicted"/>
<dbReference type="OrthoDB" id="4823039at2"/>
<keyword evidence="2 4" id="KW-0238">DNA-binding</keyword>
<feature type="domain" description="HTH tetR-type" evidence="5">
    <location>
        <begin position="10"/>
        <end position="70"/>
    </location>
</feature>
<gene>
    <name evidence="6" type="ORF">SAMN05444583_10884</name>
</gene>
<organism evidence="6 7">
    <name type="scientific">Rhodococcus maanshanensis</name>
    <dbReference type="NCBI Taxonomy" id="183556"/>
    <lineage>
        <taxon>Bacteria</taxon>
        <taxon>Bacillati</taxon>
        <taxon>Actinomycetota</taxon>
        <taxon>Actinomycetes</taxon>
        <taxon>Mycobacteriales</taxon>
        <taxon>Nocardiaceae</taxon>
        <taxon>Rhodococcus</taxon>
    </lineage>
</organism>
<protein>
    <submittedName>
        <fullName evidence="6">DNA-binding transcriptional regulator, AcrR family</fullName>
    </submittedName>
</protein>
<dbReference type="GO" id="GO:0000976">
    <property type="term" value="F:transcription cis-regulatory region binding"/>
    <property type="evidence" value="ECO:0007669"/>
    <property type="project" value="TreeGrafter"/>
</dbReference>
<dbReference type="PANTHER" id="PTHR30055">
    <property type="entry name" value="HTH-TYPE TRANSCRIPTIONAL REGULATOR RUTR"/>
    <property type="match status" value="1"/>
</dbReference>
<evidence type="ECO:0000256" key="3">
    <source>
        <dbReference type="ARBA" id="ARBA00023163"/>
    </source>
</evidence>
<dbReference type="PROSITE" id="PS50977">
    <property type="entry name" value="HTH_TETR_2"/>
    <property type="match status" value="1"/>
</dbReference>
<accession>A0A1H7PKZ4</accession>
<reference evidence="7" key="1">
    <citation type="submission" date="2016-10" db="EMBL/GenBank/DDBJ databases">
        <authorList>
            <person name="Varghese N."/>
            <person name="Submissions S."/>
        </authorList>
    </citation>
    <scope>NUCLEOTIDE SEQUENCE [LARGE SCALE GENOMIC DNA]</scope>
    <source>
        <strain evidence="7">DSM 44675</strain>
    </source>
</reference>
<dbReference type="RefSeq" id="WP_072751873.1">
    <property type="nucleotide sequence ID" value="NZ_FOAW01000008.1"/>
</dbReference>